<dbReference type="EMBL" id="CVRR01000006">
    <property type="protein sequence ID" value="CRL34445.1"/>
    <property type="molecule type" value="Genomic_DNA"/>
</dbReference>
<evidence type="ECO:0000256" key="3">
    <source>
        <dbReference type="ARBA" id="ARBA00022475"/>
    </source>
</evidence>
<keyword evidence="4 7" id="KW-0812">Transmembrane</keyword>
<keyword evidence="2 7" id="KW-0813">Transport</keyword>
<dbReference type="PANTHER" id="PTHR30193:SF37">
    <property type="entry name" value="INNER MEMBRANE ABC TRANSPORTER PERMEASE PROTEIN YCJO"/>
    <property type="match status" value="1"/>
</dbReference>
<gene>
    <name evidence="10" type="primary">ycjO_2</name>
    <name evidence="10" type="ORF">ERS852420_00367</name>
    <name evidence="9" type="ORF">M72_21261</name>
</gene>
<dbReference type="Proteomes" id="UP000049979">
    <property type="component" value="Unassembled WGS sequence"/>
</dbReference>
<dbReference type="InterPro" id="IPR035906">
    <property type="entry name" value="MetI-like_sf"/>
</dbReference>
<keyword evidence="3" id="KW-1003">Cell membrane</keyword>
<feature type="transmembrane region" description="Helical" evidence="7">
    <location>
        <begin position="146"/>
        <end position="171"/>
    </location>
</feature>
<dbReference type="Pfam" id="PF00528">
    <property type="entry name" value="BPD_transp_1"/>
    <property type="match status" value="1"/>
</dbReference>
<evidence type="ECO:0000313" key="9">
    <source>
        <dbReference type="EMBL" id="CRL34445.1"/>
    </source>
</evidence>
<feature type="transmembrane region" description="Helical" evidence="7">
    <location>
        <begin position="71"/>
        <end position="93"/>
    </location>
</feature>
<dbReference type="SUPFAM" id="SSF161098">
    <property type="entry name" value="MetI-like"/>
    <property type="match status" value="1"/>
</dbReference>
<evidence type="ECO:0000313" key="10">
    <source>
        <dbReference type="EMBL" id="CUM73798.1"/>
    </source>
</evidence>
<evidence type="ECO:0000256" key="2">
    <source>
        <dbReference type="ARBA" id="ARBA00022448"/>
    </source>
</evidence>
<comment type="similarity">
    <text evidence="7">Belongs to the binding-protein-dependent transport system permease family.</text>
</comment>
<keyword evidence="5 7" id="KW-1133">Transmembrane helix</keyword>
<feature type="transmembrane region" description="Helical" evidence="7">
    <location>
        <begin position="192"/>
        <end position="213"/>
    </location>
</feature>
<feature type="transmembrane region" description="Helical" evidence="7">
    <location>
        <begin position="105"/>
        <end position="126"/>
    </location>
</feature>
<feature type="transmembrane region" description="Helical" evidence="7">
    <location>
        <begin position="12"/>
        <end position="36"/>
    </location>
</feature>
<protein>
    <submittedName>
        <fullName evidence="9">Binding-protein-dependent transport systems inner membrane component</fullName>
    </submittedName>
    <submittedName>
        <fullName evidence="10">Inner membrane ABC transporter permease protein ycjO</fullName>
    </submittedName>
</protein>
<sequence>MEKAIKKYFPIFLLPTMIAFAIGFIVPFVYGIFLSFCKFTTVTDWKWKGLQNYSRIFFVNGKLDTTFIHSLWYTALFTVVSVLIINVISFLIAMALTKGIRGTNLFRTVFFLPNLIGGIVLSYIWLMIFNSVLSNFSKTIVSTQWYAFWGMIIVVCWQQIGYMMIIYIAGIQNIPGELIEAAKIDGANSWQLLRYVTLPMLMPTITICTFLTLTNGFKLFDQNFALTGGNPAKMSQLLALNIYDTMYGTTGWQGVGQAKAVIFFILVAVIALIQNKLTTSKEVQD</sequence>
<dbReference type="GO" id="GO:0055085">
    <property type="term" value="P:transmembrane transport"/>
    <property type="evidence" value="ECO:0007669"/>
    <property type="project" value="InterPro"/>
</dbReference>
<keyword evidence="6 7" id="KW-0472">Membrane</keyword>
<comment type="subcellular location">
    <subcellularLocation>
        <location evidence="1 7">Cell membrane</location>
        <topology evidence="1 7">Multi-pass membrane protein</topology>
    </subcellularLocation>
</comment>
<evidence type="ECO:0000256" key="5">
    <source>
        <dbReference type="ARBA" id="ARBA00022989"/>
    </source>
</evidence>
<dbReference type="OrthoDB" id="9786413at2"/>
<dbReference type="CDD" id="cd06261">
    <property type="entry name" value="TM_PBP2"/>
    <property type="match status" value="1"/>
</dbReference>
<reference evidence="11" key="2">
    <citation type="submission" date="2015-05" db="EMBL/GenBank/DDBJ databases">
        <authorList>
            <consortium name="Pathogen Informatics"/>
        </authorList>
    </citation>
    <scope>NUCLEOTIDE SEQUENCE [LARGE SCALE GENOMIC DNA]</scope>
    <source>
        <strain evidence="10 12">2789STDY5608863</strain>
        <strain evidence="11">M72</strain>
    </source>
</reference>
<dbReference type="Proteomes" id="UP000095495">
    <property type="component" value="Unassembled WGS sequence"/>
</dbReference>
<name>A0A0M6WE45_9FIRM</name>
<reference evidence="9" key="1">
    <citation type="submission" date="2015-05" db="EMBL/GenBank/DDBJ databases">
        <authorList>
            <person name="Wang D.B."/>
            <person name="Wang M."/>
        </authorList>
    </citation>
    <scope>NUCLEOTIDE SEQUENCE [LARGE SCALE GENOMIC DNA]</scope>
    <source>
        <strain evidence="9">M72</strain>
    </source>
</reference>
<dbReference type="RefSeq" id="WP_055067170.1">
    <property type="nucleotide sequence ID" value="NZ_CP173697.1"/>
</dbReference>
<evidence type="ECO:0000256" key="4">
    <source>
        <dbReference type="ARBA" id="ARBA00022692"/>
    </source>
</evidence>
<dbReference type="STRING" id="301302.ERS852420_00367"/>
<dbReference type="InterPro" id="IPR000515">
    <property type="entry name" value="MetI-like"/>
</dbReference>
<evidence type="ECO:0000256" key="7">
    <source>
        <dbReference type="RuleBase" id="RU363032"/>
    </source>
</evidence>
<dbReference type="AlphaFoldDB" id="A0A0M6WE45"/>
<dbReference type="PROSITE" id="PS50928">
    <property type="entry name" value="ABC_TM1"/>
    <property type="match status" value="1"/>
</dbReference>
<accession>A0A0M6WE45</accession>
<evidence type="ECO:0000313" key="12">
    <source>
        <dbReference type="Proteomes" id="UP000095495"/>
    </source>
</evidence>
<evidence type="ECO:0000259" key="8">
    <source>
        <dbReference type="PROSITE" id="PS50928"/>
    </source>
</evidence>
<dbReference type="Gene3D" id="1.10.3720.10">
    <property type="entry name" value="MetI-like"/>
    <property type="match status" value="1"/>
</dbReference>
<dbReference type="EMBL" id="CYXV01000001">
    <property type="protein sequence ID" value="CUM73798.1"/>
    <property type="molecule type" value="Genomic_DNA"/>
</dbReference>
<evidence type="ECO:0000256" key="1">
    <source>
        <dbReference type="ARBA" id="ARBA00004651"/>
    </source>
</evidence>
<feature type="transmembrane region" description="Helical" evidence="7">
    <location>
        <begin position="254"/>
        <end position="273"/>
    </location>
</feature>
<evidence type="ECO:0000313" key="11">
    <source>
        <dbReference type="Proteomes" id="UP000049979"/>
    </source>
</evidence>
<dbReference type="GO" id="GO:0005886">
    <property type="term" value="C:plasma membrane"/>
    <property type="evidence" value="ECO:0007669"/>
    <property type="project" value="UniProtKB-SubCell"/>
</dbReference>
<dbReference type="GeneID" id="99746565"/>
<dbReference type="InterPro" id="IPR051393">
    <property type="entry name" value="ABC_transporter_permease"/>
</dbReference>
<keyword evidence="11" id="KW-1185">Reference proteome</keyword>
<dbReference type="PANTHER" id="PTHR30193">
    <property type="entry name" value="ABC TRANSPORTER PERMEASE PROTEIN"/>
    <property type="match status" value="1"/>
</dbReference>
<proteinExistence type="inferred from homology"/>
<feature type="domain" description="ABC transmembrane type-1" evidence="8">
    <location>
        <begin position="71"/>
        <end position="274"/>
    </location>
</feature>
<organism evidence="9 11">
    <name type="scientific">Roseburia faecis</name>
    <dbReference type="NCBI Taxonomy" id="301302"/>
    <lineage>
        <taxon>Bacteria</taxon>
        <taxon>Bacillati</taxon>
        <taxon>Bacillota</taxon>
        <taxon>Clostridia</taxon>
        <taxon>Lachnospirales</taxon>
        <taxon>Lachnospiraceae</taxon>
        <taxon>Roseburia</taxon>
    </lineage>
</organism>
<evidence type="ECO:0000256" key="6">
    <source>
        <dbReference type="ARBA" id="ARBA00023136"/>
    </source>
</evidence>